<accession>A0ABR8Y4Z4</accession>
<keyword evidence="3" id="KW-0732">Signal</keyword>
<protein>
    <submittedName>
        <fullName evidence="9">RagB/SusD family nutrient uptake outer membrane protein</fullName>
    </submittedName>
</protein>
<dbReference type="InterPro" id="IPR033985">
    <property type="entry name" value="SusD-like_N"/>
</dbReference>
<comment type="caution">
    <text evidence="9">The sequence shown here is derived from an EMBL/GenBank/DDBJ whole genome shotgun (WGS) entry which is preliminary data.</text>
</comment>
<evidence type="ECO:0000313" key="9">
    <source>
        <dbReference type="EMBL" id="MBD8039287.1"/>
    </source>
</evidence>
<evidence type="ECO:0000259" key="8">
    <source>
        <dbReference type="Pfam" id="PF14322"/>
    </source>
</evidence>
<dbReference type="Pfam" id="PF07980">
    <property type="entry name" value="SusD_RagB"/>
    <property type="match status" value="1"/>
</dbReference>
<feature type="region of interest" description="Disordered" evidence="6">
    <location>
        <begin position="521"/>
        <end position="552"/>
    </location>
</feature>
<dbReference type="RefSeq" id="WP_191762874.1">
    <property type="nucleotide sequence ID" value="NZ_JACSPP010000004.1"/>
</dbReference>
<keyword evidence="4" id="KW-0472">Membrane</keyword>
<sequence>MKAYNKIFSAVAVGSMALASCTDLDTIPQNGTFTEDQKQEVVEMLPERLAADVTGMYAANLTQFTIFGSSQGRGDDFGYPAVALSNDLNGPDMVAPNNGYNWFSTCSEYSDRSDTYANPYMRWALFYNQIKMANDIINSIPSDTDDPVLIAYRGQAKAVRAFDYLNLAPYFQFKYKGNEDKPCIPIVTEQMDADPNNPRATVEEVYLQIISDLDAAIADLEGYVRNNHGEIDQQVAYGLRARANLYMENWQAAADDAAKAMAGYTPYQRTELTQPMFVSSDESGNGWIWALEITESDYNASNSLISWPGVLGSFCEGSYSAGVGMYKSINVLLFDMIPDSDVRKGWWVDENLHSSNLTGQSWRGLATGDDIATLIVENQGKAEFLPYTNVKFGMYGGLGNNVAANDWPLMRAEEMILIQAEATAMAGGDGKSILENFIRNYRDPEYTCPVNSGTDFQDEVWFQRRVELWGEGFSMADIMRLGKNIVRVKSGVTSNFPEAYQFNIAADDPWLLMRIPQDETNSNTGIPPTANNTGGTMPIQGDGMGLTDGVTD</sequence>
<evidence type="ECO:0000313" key="10">
    <source>
        <dbReference type="Proteomes" id="UP000620874"/>
    </source>
</evidence>
<gene>
    <name evidence="9" type="ORF">H9625_02270</name>
</gene>
<proteinExistence type="inferred from homology"/>
<evidence type="ECO:0000256" key="3">
    <source>
        <dbReference type="ARBA" id="ARBA00022729"/>
    </source>
</evidence>
<evidence type="ECO:0000259" key="7">
    <source>
        <dbReference type="Pfam" id="PF07980"/>
    </source>
</evidence>
<organism evidence="9 10">
    <name type="scientific">Phocaeicola intestinalis</name>
    <dbReference type="NCBI Taxonomy" id="2762212"/>
    <lineage>
        <taxon>Bacteria</taxon>
        <taxon>Pseudomonadati</taxon>
        <taxon>Bacteroidota</taxon>
        <taxon>Bacteroidia</taxon>
        <taxon>Bacteroidales</taxon>
        <taxon>Bacteroidaceae</taxon>
        <taxon>Phocaeicola</taxon>
    </lineage>
</organism>
<comment type="subcellular location">
    <subcellularLocation>
        <location evidence="1">Cell outer membrane</location>
    </subcellularLocation>
</comment>
<feature type="domain" description="RagB/SusD" evidence="7">
    <location>
        <begin position="396"/>
        <end position="526"/>
    </location>
</feature>
<name>A0ABR8Y4Z4_9BACT</name>
<keyword evidence="5" id="KW-0998">Cell outer membrane</keyword>
<dbReference type="SUPFAM" id="SSF48452">
    <property type="entry name" value="TPR-like"/>
    <property type="match status" value="1"/>
</dbReference>
<comment type="similarity">
    <text evidence="2">Belongs to the SusD family.</text>
</comment>
<dbReference type="EMBL" id="JACSPP010000004">
    <property type="protein sequence ID" value="MBD8039287.1"/>
    <property type="molecule type" value="Genomic_DNA"/>
</dbReference>
<dbReference type="Proteomes" id="UP000620874">
    <property type="component" value="Unassembled WGS sequence"/>
</dbReference>
<evidence type="ECO:0000256" key="1">
    <source>
        <dbReference type="ARBA" id="ARBA00004442"/>
    </source>
</evidence>
<evidence type="ECO:0000256" key="4">
    <source>
        <dbReference type="ARBA" id="ARBA00023136"/>
    </source>
</evidence>
<feature type="compositionally biased region" description="Polar residues" evidence="6">
    <location>
        <begin position="521"/>
        <end position="535"/>
    </location>
</feature>
<reference evidence="9 10" key="1">
    <citation type="submission" date="2020-08" db="EMBL/GenBank/DDBJ databases">
        <title>A Genomic Blueprint of the Chicken Gut Microbiome.</title>
        <authorList>
            <person name="Gilroy R."/>
            <person name="Ravi A."/>
            <person name="Getino M."/>
            <person name="Pursley I."/>
            <person name="Horton D.L."/>
            <person name="Alikhan N.-F."/>
            <person name="Baker D."/>
            <person name="Gharbi K."/>
            <person name="Hall N."/>
            <person name="Watson M."/>
            <person name="Adriaenssens E.M."/>
            <person name="Foster-Nyarko E."/>
            <person name="Jarju S."/>
            <person name="Secka A."/>
            <person name="Antonio M."/>
            <person name="Oren A."/>
            <person name="Chaudhuri R."/>
            <person name="La Ragione R.M."/>
            <person name="Hildebrand F."/>
            <person name="Pallen M.J."/>
        </authorList>
    </citation>
    <scope>NUCLEOTIDE SEQUENCE [LARGE SCALE GENOMIC DNA]</scope>
    <source>
        <strain evidence="9 10">Sa1CVN1</strain>
    </source>
</reference>
<dbReference type="InterPro" id="IPR012944">
    <property type="entry name" value="SusD_RagB_dom"/>
</dbReference>
<dbReference type="PROSITE" id="PS51257">
    <property type="entry name" value="PROKAR_LIPOPROTEIN"/>
    <property type="match status" value="1"/>
</dbReference>
<keyword evidence="10" id="KW-1185">Reference proteome</keyword>
<dbReference type="InterPro" id="IPR011990">
    <property type="entry name" value="TPR-like_helical_dom_sf"/>
</dbReference>
<dbReference type="Pfam" id="PF14322">
    <property type="entry name" value="SusD-like_3"/>
    <property type="match status" value="1"/>
</dbReference>
<feature type="domain" description="SusD-like N-terminal" evidence="8">
    <location>
        <begin position="93"/>
        <end position="224"/>
    </location>
</feature>
<evidence type="ECO:0000256" key="2">
    <source>
        <dbReference type="ARBA" id="ARBA00006275"/>
    </source>
</evidence>
<dbReference type="Gene3D" id="1.25.40.390">
    <property type="match status" value="1"/>
</dbReference>
<evidence type="ECO:0000256" key="5">
    <source>
        <dbReference type="ARBA" id="ARBA00023237"/>
    </source>
</evidence>
<evidence type="ECO:0000256" key="6">
    <source>
        <dbReference type="SAM" id="MobiDB-lite"/>
    </source>
</evidence>